<proteinExistence type="predicted"/>
<dbReference type="HOGENOM" id="CLU_669152_0_0_1"/>
<dbReference type="Proteomes" id="UP000007129">
    <property type="component" value="Unassembled WGS sequence"/>
</dbReference>
<accession>K2SZT4</accession>
<feature type="compositionally biased region" description="Low complexity" evidence="1">
    <location>
        <begin position="41"/>
        <end position="55"/>
    </location>
</feature>
<evidence type="ECO:0000256" key="1">
    <source>
        <dbReference type="SAM" id="MobiDB-lite"/>
    </source>
</evidence>
<sequence>MHLQHCRAAAPALSRPRAHDITILQHTVRSFHISTRRNDESSTSGSNSSPVPGNSARARSQLASQRIQSLNTTVQYKQVGLAGGSFPSGQTAPPRRIIQPVRRPTDSSSAPSTGPRLQTPRIQTRVLDRAAPRYPNSSSGGNRRPGGGYGGPRAGGAAGGPRGRPGYGPARRRNNRVGGGRGRSGDKKDDGGQGGQLKLSDTVLRYLLSLKAARRAVKTHTPRDPSKEDLVAQSALSASLGQPGGATALLEQRLRALAERAEMEPVPLLAQARRLVRGQFVKFADEKERDAVMALVAQHQADIAARLSEKKGEAIAPKAIEFEELGQDVRQKTTDAVVAGRYAVHARAVEPPKEGVAAVPASSRDVAAKMLDLNGSYVGEVREKFMGRLQAIMGVQGPAASKGIQQRKGKA</sequence>
<dbReference type="AlphaFoldDB" id="K2SZT4"/>
<feature type="region of interest" description="Disordered" evidence="1">
    <location>
        <begin position="34"/>
        <end position="62"/>
    </location>
</feature>
<dbReference type="EMBL" id="AHHD01000028">
    <property type="protein sequence ID" value="EKG22165.1"/>
    <property type="molecule type" value="Genomic_DNA"/>
</dbReference>
<evidence type="ECO:0000313" key="3">
    <source>
        <dbReference type="Proteomes" id="UP000007129"/>
    </source>
</evidence>
<organism evidence="2 3">
    <name type="scientific">Macrophomina phaseolina (strain MS6)</name>
    <name type="common">Charcoal rot fungus</name>
    <dbReference type="NCBI Taxonomy" id="1126212"/>
    <lineage>
        <taxon>Eukaryota</taxon>
        <taxon>Fungi</taxon>
        <taxon>Dikarya</taxon>
        <taxon>Ascomycota</taxon>
        <taxon>Pezizomycotina</taxon>
        <taxon>Dothideomycetes</taxon>
        <taxon>Dothideomycetes incertae sedis</taxon>
        <taxon>Botryosphaeriales</taxon>
        <taxon>Botryosphaeriaceae</taxon>
        <taxon>Macrophomina</taxon>
    </lineage>
</organism>
<reference evidence="2 3" key="1">
    <citation type="journal article" date="2012" name="BMC Genomics">
        <title>Tools to kill: Genome of one of the most destructive plant pathogenic fungi Macrophomina phaseolina.</title>
        <authorList>
            <person name="Islam M.S."/>
            <person name="Haque M.S."/>
            <person name="Islam M.M."/>
            <person name="Emdad E.M."/>
            <person name="Halim A."/>
            <person name="Hossen Q.M.M."/>
            <person name="Hossain M.Z."/>
            <person name="Ahmed B."/>
            <person name="Rahim S."/>
            <person name="Rahman M.S."/>
            <person name="Alam M.M."/>
            <person name="Hou S."/>
            <person name="Wan X."/>
            <person name="Saito J.A."/>
            <person name="Alam M."/>
        </authorList>
    </citation>
    <scope>NUCLEOTIDE SEQUENCE [LARGE SCALE GENOMIC DNA]</scope>
    <source>
        <strain evidence="2 3">MS6</strain>
    </source>
</reference>
<dbReference type="OrthoDB" id="3944681at2759"/>
<feature type="compositionally biased region" description="Polar residues" evidence="1">
    <location>
        <begin position="106"/>
        <end position="122"/>
    </location>
</feature>
<evidence type="ECO:0000313" key="2">
    <source>
        <dbReference type="EMBL" id="EKG22165.1"/>
    </source>
</evidence>
<name>K2SZT4_MACPH</name>
<dbReference type="InParanoid" id="K2SZT4"/>
<protein>
    <submittedName>
        <fullName evidence="2">Uncharacterized protein</fullName>
    </submittedName>
</protein>
<dbReference type="VEuPathDB" id="FungiDB:MPH_00493"/>
<dbReference type="STRING" id="1126212.K2SZT4"/>
<feature type="compositionally biased region" description="Low complexity" evidence="1">
    <location>
        <begin position="93"/>
        <end position="102"/>
    </location>
</feature>
<gene>
    <name evidence="2" type="ORF">MPH_00493</name>
</gene>
<feature type="region of interest" description="Disordered" evidence="1">
    <location>
        <begin position="81"/>
        <end position="197"/>
    </location>
</feature>
<feature type="compositionally biased region" description="Gly residues" evidence="1">
    <location>
        <begin position="143"/>
        <end position="166"/>
    </location>
</feature>
<dbReference type="eggNOG" id="ENOG502RAR1">
    <property type="taxonomic scope" value="Eukaryota"/>
</dbReference>
<comment type="caution">
    <text evidence="2">The sequence shown here is derived from an EMBL/GenBank/DDBJ whole genome shotgun (WGS) entry which is preliminary data.</text>
</comment>